<evidence type="ECO:0000313" key="4">
    <source>
        <dbReference type="Proteomes" id="UP000261032"/>
    </source>
</evidence>
<keyword evidence="1" id="KW-0175">Coiled coil</keyword>
<protein>
    <submittedName>
        <fullName evidence="3">Uncharacterized protein</fullName>
    </submittedName>
</protein>
<sequence length="78" mass="9210">MCSNDTPEAVYQNLLDAGCDSKLVDRFMLLFAHKNYQGQLQILSEQRKELLDELHLVQKELDCLDYLIYKIKKLYLND</sequence>
<dbReference type="Proteomes" id="UP001211987">
    <property type="component" value="Unassembled WGS sequence"/>
</dbReference>
<accession>A0A3E3AIY0</accession>
<evidence type="ECO:0000256" key="1">
    <source>
        <dbReference type="SAM" id="Coils"/>
    </source>
</evidence>
<gene>
    <name evidence="3" type="ORF">DXB93_04980</name>
    <name evidence="2" type="ORF">PM738_09420</name>
</gene>
<dbReference type="AlphaFoldDB" id="A0A3E3AIY0"/>
<reference evidence="3 4" key="1">
    <citation type="submission" date="2018-08" db="EMBL/GenBank/DDBJ databases">
        <title>A genome reference for cultivated species of the human gut microbiota.</title>
        <authorList>
            <person name="Zou Y."/>
            <person name="Xue W."/>
            <person name="Luo G."/>
        </authorList>
    </citation>
    <scope>NUCLEOTIDE SEQUENCE [LARGE SCALE GENOMIC DNA]</scope>
    <source>
        <strain evidence="3 4">OM06-4</strain>
    </source>
</reference>
<feature type="coiled-coil region" evidence="1">
    <location>
        <begin position="33"/>
        <end position="60"/>
    </location>
</feature>
<evidence type="ECO:0000313" key="3">
    <source>
        <dbReference type="EMBL" id="RGD86522.1"/>
    </source>
</evidence>
<dbReference type="EMBL" id="JAQLKE010000013">
    <property type="protein sequence ID" value="MDB7084018.1"/>
    <property type="molecule type" value="Genomic_DNA"/>
</dbReference>
<comment type="caution">
    <text evidence="3">The sequence shown here is derived from an EMBL/GenBank/DDBJ whole genome shotgun (WGS) entry which is preliminary data.</text>
</comment>
<evidence type="ECO:0000313" key="2">
    <source>
        <dbReference type="EMBL" id="MDB7084018.1"/>
    </source>
</evidence>
<proteinExistence type="predicted"/>
<reference evidence="2" key="2">
    <citation type="submission" date="2023-01" db="EMBL/GenBank/DDBJ databases">
        <title>Human gut microbiome strain richness.</title>
        <authorList>
            <person name="Chen-Liaw A."/>
        </authorList>
    </citation>
    <scope>NUCLEOTIDE SEQUENCE</scope>
    <source>
        <strain evidence="2">1001217st2_G6_1001217B_191108</strain>
    </source>
</reference>
<name>A0A3E3AIY0_9FIRM</name>
<organism evidence="3 4">
    <name type="scientific">Thomasclavelia ramosa</name>
    <dbReference type="NCBI Taxonomy" id="1547"/>
    <lineage>
        <taxon>Bacteria</taxon>
        <taxon>Bacillati</taxon>
        <taxon>Bacillota</taxon>
        <taxon>Erysipelotrichia</taxon>
        <taxon>Erysipelotrichales</taxon>
        <taxon>Coprobacillaceae</taxon>
        <taxon>Thomasclavelia</taxon>
    </lineage>
</organism>
<dbReference type="RefSeq" id="WP_003537477.1">
    <property type="nucleotide sequence ID" value="NZ_AP031443.1"/>
</dbReference>
<dbReference type="EMBL" id="QUSL01000005">
    <property type="protein sequence ID" value="RGD86522.1"/>
    <property type="molecule type" value="Genomic_DNA"/>
</dbReference>
<dbReference type="Proteomes" id="UP000261032">
    <property type="component" value="Unassembled WGS sequence"/>
</dbReference>